<dbReference type="AlphaFoldDB" id="A0A9P5I6M5"/>
<accession>A0A9P5I6M5</accession>
<proteinExistence type="predicted"/>
<keyword evidence="1" id="KW-1133">Transmembrane helix</keyword>
<name>A0A9P5I6M5_9HELO</name>
<protein>
    <submittedName>
        <fullName evidence="2">Uncharacterized protein</fullName>
    </submittedName>
</protein>
<dbReference type="RefSeq" id="XP_038728074.1">
    <property type="nucleotide sequence ID" value="XM_038881213.1"/>
</dbReference>
<feature type="transmembrane region" description="Helical" evidence="1">
    <location>
        <begin position="16"/>
        <end position="35"/>
    </location>
</feature>
<evidence type="ECO:0000313" key="3">
    <source>
        <dbReference type="Proteomes" id="UP000710849"/>
    </source>
</evidence>
<keyword evidence="1" id="KW-0812">Transmembrane</keyword>
<dbReference type="GeneID" id="62154286"/>
<reference evidence="2 3" key="1">
    <citation type="journal article" date="2020" name="Genome Biol. Evol.">
        <title>Comparative genomics of Sclerotiniaceae.</title>
        <authorList>
            <person name="Valero Jimenez C.A."/>
            <person name="Steentjes M."/>
            <person name="Scholten O.E."/>
            <person name="Van Kan J.A.L."/>
        </authorList>
    </citation>
    <scope>NUCLEOTIDE SEQUENCE [LARGE SCALE GENOMIC DNA]</scope>
    <source>
        <strain evidence="2 3">MUCL 94</strain>
    </source>
</reference>
<sequence length="81" mass="9333">MPEIQLPPLFIKIEQSLPYIISPILLFSLVLPLFINIDKSNAHSILLSQISFSGYFCYYFYRQPNTPHRCSSLEALVEKAN</sequence>
<comment type="caution">
    <text evidence="2">The sequence shown here is derived from an EMBL/GenBank/DDBJ whole genome shotgun (WGS) entry which is preliminary data.</text>
</comment>
<gene>
    <name evidence="2" type="ORF">EAE97_010698</name>
</gene>
<keyword evidence="1" id="KW-0472">Membrane</keyword>
<evidence type="ECO:0000256" key="1">
    <source>
        <dbReference type="SAM" id="Phobius"/>
    </source>
</evidence>
<dbReference type="Proteomes" id="UP000710849">
    <property type="component" value="Unassembled WGS sequence"/>
</dbReference>
<organism evidence="2 3">
    <name type="scientific">Botrytis byssoidea</name>
    <dbReference type="NCBI Taxonomy" id="139641"/>
    <lineage>
        <taxon>Eukaryota</taxon>
        <taxon>Fungi</taxon>
        <taxon>Dikarya</taxon>
        <taxon>Ascomycota</taxon>
        <taxon>Pezizomycotina</taxon>
        <taxon>Leotiomycetes</taxon>
        <taxon>Helotiales</taxon>
        <taxon>Sclerotiniaceae</taxon>
        <taxon>Botrytis</taxon>
    </lineage>
</organism>
<evidence type="ECO:0000313" key="2">
    <source>
        <dbReference type="EMBL" id="KAF7924747.1"/>
    </source>
</evidence>
<keyword evidence="3" id="KW-1185">Reference proteome</keyword>
<dbReference type="EMBL" id="RCSW01000029">
    <property type="protein sequence ID" value="KAF7924747.1"/>
    <property type="molecule type" value="Genomic_DNA"/>
</dbReference>